<dbReference type="GO" id="GO:0016757">
    <property type="term" value="F:glycosyltransferase activity"/>
    <property type="evidence" value="ECO:0007669"/>
    <property type="project" value="UniProtKB-KW"/>
</dbReference>
<evidence type="ECO:0000256" key="3">
    <source>
        <dbReference type="ARBA" id="ARBA00022679"/>
    </source>
</evidence>
<keyword evidence="2" id="KW-0328">Glycosyltransferase</keyword>
<reference evidence="10 11" key="1">
    <citation type="journal article" date="2015" name="Genome Biol. Evol.">
        <title>Comparative Genomics of a Bacterivorous Green Alga Reveals Evolutionary Causalities and Consequences of Phago-Mixotrophic Mode of Nutrition.</title>
        <authorList>
            <person name="Burns J.A."/>
            <person name="Paasch A."/>
            <person name="Narechania A."/>
            <person name="Kim E."/>
        </authorList>
    </citation>
    <scope>NUCLEOTIDE SEQUENCE [LARGE SCALE GENOMIC DNA]</scope>
    <source>
        <strain evidence="10">PLY_AMNH</strain>
    </source>
</reference>
<evidence type="ECO:0000256" key="7">
    <source>
        <dbReference type="SAM" id="MobiDB-lite"/>
    </source>
</evidence>
<dbReference type="InterPro" id="IPR044845">
    <property type="entry name" value="HPAT/SRGT1-like"/>
</dbReference>
<comment type="subcellular location">
    <subcellularLocation>
        <location evidence="1">Membrane</location>
        <topology evidence="1">Single-pass membrane protein</topology>
    </subcellularLocation>
</comment>
<evidence type="ECO:0000259" key="8">
    <source>
        <dbReference type="Pfam" id="PF23452"/>
    </source>
</evidence>
<proteinExistence type="predicted"/>
<dbReference type="InterPro" id="IPR056508">
    <property type="entry name" value="HPAT-like"/>
</dbReference>
<organism evidence="10 11">
    <name type="scientific">Cymbomonas tetramitiformis</name>
    <dbReference type="NCBI Taxonomy" id="36881"/>
    <lineage>
        <taxon>Eukaryota</taxon>
        <taxon>Viridiplantae</taxon>
        <taxon>Chlorophyta</taxon>
        <taxon>Pyramimonadophyceae</taxon>
        <taxon>Pyramimonadales</taxon>
        <taxon>Pyramimonadaceae</taxon>
        <taxon>Cymbomonas</taxon>
    </lineage>
</organism>
<accession>A0AAE0KVI1</accession>
<evidence type="ECO:0000256" key="1">
    <source>
        <dbReference type="ARBA" id="ARBA00004167"/>
    </source>
</evidence>
<feature type="compositionally biased region" description="Basic residues" evidence="7">
    <location>
        <begin position="1"/>
        <end position="15"/>
    </location>
</feature>
<comment type="caution">
    <text evidence="10">The sequence shown here is derived from an EMBL/GenBank/DDBJ whole genome shotgun (WGS) entry which is preliminary data.</text>
</comment>
<name>A0AAE0KVI1_9CHLO</name>
<evidence type="ECO:0000313" key="11">
    <source>
        <dbReference type="Proteomes" id="UP001190700"/>
    </source>
</evidence>
<evidence type="ECO:0000256" key="2">
    <source>
        <dbReference type="ARBA" id="ARBA00022676"/>
    </source>
</evidence>
<keyword evidence="3" id="KW-0808">Transferase</keyword>
<gene>
    <name evidence="10" type="ORF">CYMTET_29069</name>
    <name evidence="9" type="ORF">CYMTET_38572</name>
</gene>
<reference evidence="10" key="2">
    <citation type="submission" date="2023-06" db="EMBL/GenBank/DDBJ databases">
        <title>Long-read-based genome assembly of the green algal bacterivore Cymbomonas tetramitiformis.</title>
        <authorList>
            <person name="Gyaltshen Y."/>
            <person name="Rozenberg A."/>
            <person name="Paasch A."/>
            <person name="Burns J.A."/>
            <person name="Warring S."/>
            <person name="Larson R."/>
            <person name="Maurer-Alcala X."/>
            <person name="Dacks J."/>
            <person name="Kim E."/>
        </authorList>
    </citation>
    <scope>NUCLEOTIDE SEQUENCE</scope>
    <source>
        <strain evidence="10">PLY_AMNH</strain>
    </source>
</reference>
<evidence type="ECO:0000313" key="10">
    <source>
        <dbReference type="EMBL" id="KAK3262039.1"/>
    </source>
</evidence>
<dbReference type="PANTHER" id="PTHR31485">
    <property type="entry name" value="PEPTIDYL SERINE ALPHA-GALACTOSYLTRANSFERASE"/>
    <property type="match status" value="1"/>
</dbReference>
<dbReference type="Proteomes" id="UP001190700">
    <property type="component" value="Unassembled WGS sequence"/>
</dbReference>
<evidence type="ECO:0000256" key="6">
    <source>
        <dbReference type="ARBA" id="ARBA00023136"/>
    </source>
</evidence>
<dbReference type="EMBL" id="LGRX02025621">
    <property type="protein sequence ID" value="KAK3252117.1"/>
    <property type="molecule type" value="Genomic_DNA"/>
</dbReference>
<evidence type="ECO:0000256" key="5">
    <source>
        <dbReference type="ARBA" id="ARBA00022989"/>
    </source>
</evidence>
<keyword evidence="6" id="KW-0472">Membrane</keyword>
<dbReference type="AlphaFoldDB" id="A0AAE0KVI1"/>
<sequence length="482" mass="54938">MRRGAKYPGKGKKGRSMSEKEVDDPEPLDFLRESESLQTEVQEETPQCSPERKPFHVVLTTMSTTYLNWQSEIMYYHFKKQQRLNPCTEMANFTRLVANDGAQPDGLANKMPSIFYHQIDTQTLDREYGSYAVLNRPHSVLQFVRDTFAFNNIKEDYIFFVETDHVFLRDIPNLATPDTPVGYPFGYMRPSPSYDAYVKKLWPNGSWNMTQQIGPSPLIIYKDLLVKVAEPWSDFAKQLKADPGTSRVFGWVLEMWGYAIAAASVGIRHKLIAEFQCEPGTASRLDAGYLQKYYIHHYTYGSEYTMNGANMMNTIGEWSLDKRHYGGSYPPRNLKGPPRAAAERNYAALWLTNAWNEAMDGIEDWPTYPTLGTYGWRRESGTDAEIAASPIAQQVIDVHWSWSGIKGLIFKAHGELQTPWGKGKWGLVKARSFSCDVDEPEKFCLFADFSNSLHNVYFNSTSEFTSRRIGDGETVKGLRVGV</sequence>
<evidence type="ECO:0000256" key="4">
    <source>
        <dbReference type="ARBA" id="ARBA00022692"/>
    </source>
</evidence>
<protein>
    <recommendedName>
        <fullName evidence="8">Hydroxyproline O-arabinosyltransferase-like domain-containing protein</fullName>
    </recommendedName>
</protein>
<keyword evidence="4" id="KW-0812">Transmembrane</keyword>
<keyword evidence="5" id="KW-1133">Transmembrane helix</keyword>
<feature type="region of interest" description="Disordered" evidence="7">
    <location>
        <begin position="1"/>
        <end position="28"/>
    </location>
</feature>
<dbReference type="PANTHER" id="PTHR31485:SF7">
    <property type="entry name" value="PEPTIDYL SERINE ALPHA-GALACTOSYLTRANSFERASE"/>
    <property type="match status" value="1"/>
</dbReference>
<dbReference type="Pfam" id="PF23452">
    <property type="entry name" value="HPAT"/>
    <property type="match status" value="1"/>
</dbReference>
<keyword evidence="11" id="KW-1185">Reference proteome</keyword>
<evidence type="ECO:0000313" key="9">
    <source>
        <dbReference type="EMBL" id="KAK3252117.1"/>
    </source>
</evidence>
<feature type="domain" description="Hydroxyproline O-arabinosyltransferase-like" evidence="8">
    <location>
        <begin position="55"/>
        <end position="366"/>
    </location>
</feature>
<dbReference type="GO" id="GO:0016020">
    <property type="term" value="C:membrane"/>
    <property type="evidence" value="ECO:0007669"/>
    <property type="project" value="UniProtKB-SubCell"/>
</dbReference>
<dbReference type="EMBL" id="LGRX02016488">
    <property type="protein sequence ID" value="KAK3262039.1"/>
    <property type="molecule type" value="Genomic_DNA"/>
</dbReference>